<dbReference type="Proteomes" id="UP001180020">
    <property type="component" value="Unassembled WGS sequence"/>
</dbReference>
<organism evidence="2 3">
    <name type="scientific">Acorus calamus</name>
    <name type="common">Sweet flag</name>
    <dbReference type="NCBI Taxonomy" id="4465"/>
    <lineage>
        <taxon>Eukaryota</taxon>
        <taxon>Viridiplantae</taxon>
        <taxon>Streptophyta</taxon>
        <taxon>Embryophyta</taxon>
        <taxon>Tracheophyta</taxon>
        <taxon>Spermatophyta</taxon>
        <taxon>Magnoliopsida</taxon>
        <taxon>Liliopsida</taxon>
        <taxon>Acoraceae</taxon>
        <taxon>Acorus</taxon>
    </lineage>
</organism>
<name>A0AAV9CWK3_ACOCL</name>
<accession>A0AAV9CWK3</accession>
<keyword evidence="3" id="KW-1185">Reference proteome</keyword>
<dbReference type="AlphaFoldDB" id="A0AAV9CWK3"/>
<dbReference type="PANTHER" id="PTHR35312:SF1">
    <property type="entry name" value="OS07G0641800 PROTEIN"/>
    <property type="match status" value="1"/>
</dbReference>
<gene>
    <name evidence="2" type="ORF">QJS10_CPB17g01684</name>
</gene>
<evidence type="ECO:0000313" key="2">
    <source>
        <dbReference type="EMBL" id="KAK1292891.1"/>
    </source>
</evidence>
<evidence type="ECO:0000313" key="3">
    <source>
        <dbReference type="Proteomes" id="UP001180020"/>
    </source>
</evidence>
<feature type="region of interest" description="Disordered" evidence="1">
    <location>
        <begin position="26"/>
        <end position="55"/>
    </location>
</feature>
<comment type="caution">
    <text evidence="2">The sequence shown here is derived from an EMBL/GenBank/DDBJ whole genome shotgun (WGS) entry which is preliminary data.</text>
</comment>
<protein>
    <submittedName>
        <fullName evidence="2">Uncharacterized protein</fullName>
    </submittedName>
</protein>
<sequence>MEEREFQRLLHVFPIVRSRDYCADVDSSRESDSSLGQNVNGWDEDDNDVTETRRSEFEDPFWEKLRLAAERKVGPSKAEQFCKAFQRVHKKLVHEELTVDAAQRILDSSASAARAT</sequence>
<proteinExistence type="predicted"/>
<dbReference type="EMBL" id="JAUJYO010000017">
    <property type="protein sequence ID" value="KAK1292891.1"/>
    <property type="molecule type" value="Genomic_DNA"/>
</dbReference>
<dbReference type="PANTHER" id="PTHR35312">
    <property type="entry name" value="OS07G0641800 PROTEIN"/>
    <property type="match status" value="1"/>
</dbReference>
<reference evidence="2" key="2">
    <citation type="submission" date="2023-06" db="EMBL/GenBank/DDBJ databases">
        <authorList>
            <person name="Ma L."/>
            <person name="Liu K.-W."/>
            <person name="Li Z."/>
            <person name="Hsiao Y.-Y."/>
            <person name="Qi Y."/>
            <person name="Fu T."/>
            <person name="Tang G."/>
            <person name="Zhang D."/>
            <person name="Sun W.-H."/>
            <person name="Liu D.-K."/>
            <person name="Li Y."/>
            <person name="Chen G.-Z."/>
            <person name="Liu X.-D."/>
            <person name="Liao X.-Y."/>
            <person name="Jiang Y.-T."/>
            <person name="Yu X."/>
            <person name="Hao Y."/>
            <person name="Huang J."/>
            <person name="Zhao X.-W."/>
            <person name="Ke S."/>
            <person name="Chen Y.-Y."/>
            <person name="Wu W.-L."/>
            <person name="Hsu J.-L."/>
            <person name="Lin Y.-F."/>
            <person name="Huang M.-D."/>
            <person name="Li C.-Y."/>
            <person name="Huang L."/>
            <person name="Wang Z.-W."/>
            <person name="Zhao X."/>
            <person name="Zhong W.-Y."/>
            <person name="Peng D.-H."/>
            <person name="Ahmad S."/>
            <person name="Lan S."/>
            <person name="Zhang J.-S."/>
            <person name="Tsai W.-C."/>
            <person name="Van De Peer Y."/>
            <person name="Liu Z.-J."/>
        </authorList>
    </citation>
    <scope>NUCLEOTIDE SEQUENCE</scope>
    <source>
        <strain evidence="2">CP</strain>
        <tissue evidence="2">Leaves</tissue>
    </source>
</reference>
<reference evidence="2" key="1">
    <citation type="journal article" date="2023" name="Nat. Commun.">
        <title>Diploid and tetraploid genomes of Acorus and the evolution of monocots.</title>
        <authorList>
            <person name="Ma L."/>
            <person name="Liu K.W."/>
            <person name="Li Z."/>
            <person name="Hsiao Y.Y."/>
            <person name="Qi Y."/>
            <person name="Fu T."/>
            <person name="Tang G.D."/>
            <person name="Zhang D."/>
            <person name="Sun W.H."/>
            <person name="Liu D.K."/>
            <person name="Li Y."/>
            <person name="Chen G.Z."/>
            <person name="Liu X.D."/>
            <person name="Liao X.Y."/>
            <person name="Jiang Y.T."/>
            <person name="Yu X."/>
            <person name="Hao Y."/>
            <person name="Huang J."/>
            <person name="Zhao X.W."/>
            <person name="Ke S."/>
            <person name="Chen Y.Y."/>
            <person name="Wu W.L."/>
            <person name="Hsu J.L."/>
            <person name="Lin Y.F."/>
            <person name="Huang M.D."/>
            <person name="Li C.Y."/>
            <person name="Huang L."/>
            <person name="Wang Z.W."/>
            <person name="Zhao X."/>
            <person name="Zhong W.Y."/>
            <person name="Peng D.H."/>
            <person name="Ahmad S."/>
            <person name="Lan S."/>
            <person name="Zhang J.S."/>
            <person name="Tsai W.C."/>
            <person name="Van de Peer Y."/>
            <person name="Liu Z.J."/>
        </authorList>
    </citation>
    <scope>NUCLEOTIDE SEQUENCE</scope>
    <source>
        <strain evidence="2">CP</strain>
    </source>
</reference>
<evidence type="ECO:0000256" key="1">
    <source>
        <dbReference type="SAM" id="MobiDB-lite"/>
    </source>
</evidence>